<dbReference type="Gene3D" id="1.20.1280.290">
    <property type="match status" value="1"/>
</dbReference>
<dbReference type="GO" id="GO:0016020">
    <property type="term" value="C:membrane"/>
    <property type="evidence" value="ECO:0007669"/>
    <property type="project" value="UniProtKB-SubCell"/>
</dbReference>
<keyword evidence="2 5" id="KW-0812">Transmembrane</keyword>
<dbReference type="GO" id="GO:0051119">
    <property type="term" value="F:sugar transmembrane transporter activity"/>
    <property type="evidence" value="ECO:0007669"/>
    <property type="project" value="InterPro"/>
</dbReference>
<accession>A0A562ZM85</accession>
<evidence type="ECO:0000313" key="7">
    <source>
        <dbReference type="Proteomes" id="UP000318199"/>
    </source>
</evidence>
<dbReference type="Pfam" id="PF04193">
    <property type="entry name" value="PQ-loop"/>
    <property type="match status" value="1"/>
</dbReference>
<dbReference type="Proteomes" id="UP000318199">
    <property type="component" value="Unassembled WGS sequence"/>
</dbReference>
<dbReference type="OrthoDB" id="122062at2"/>
<sequence length="93" mass="10108">MDGARTLNAAQWQDWVGSAAAILTTCSFVPQAWLTFRTRDVRGISLGMYSVFTAGVALWLVYGWLLGAWPVIISNAVTLALACGILVMKIRFG</sequence>
<dbReference type="EMBL" id="VOBQ01000014">
    <property type="protein sequence ID" value="TWO69679.1"/>
    <property type="molecule type" value="Genomic_DNA"/>
</dbReference>
<dbReference type="InterPro" id="IPR047662">
    <property type="entry name" value="SemiSWEET"/>
</dbReference>
<evidence type="ECO:0000256" key="5">
    <source>
        <dbReference type="SAM" id="Phobius"/>
    </source>
</evidence>
<keyword evidence="7" id="KW-1185">Reference proteome</keyword>
<evidence type="ECO:0000256" key="1">
    <source>
        <dbReference type="ARBA" id="ARBA00004141"/>
    </source>
</evidence>
<reference evidence="6 7" key="1">
    <citation type="submission" date="2019-07" db="EMBL/GenBank/DDBJ databases">
        <title>Caenimonas sedimenti sp. nov., isolated from activated sludge.</title>
        <authorList>
            <person name="Xu J."/>
        </authorList>
    </citation>
    <scope>NUCLEOTIDE SEQUENCE [LARGE SCALE GENOMIC DNA]</scope>
    <source>
        <strain evidence="6 7">HX-9-20</strain>
    </source>
</reference>
<evidence type="ECO:0008006" key="8">
    <source>
        <dbReference type="Google" id="ProtNLM"/>
    </source>
</evidence>
<feature type="transmembrane region" description="Helical" evidence="5">
    <location>
        <begin position="71"/>
        <end position="88"/>
    </location>
</feature>
<dbReference type="AlphaFoldDB" id="A0A562ZM85"/>
<keyword evidence="4 5" id="KW-0472">Membrane</keyword>
<organism evidence="6 7">
    <name type="scientific">Caenimonas sedimenti</name>
    <dbReference type="NCBI Taxonomy" id="2596921"/>
    <lineage>
        <taxon>Bacteria</taxon>
        <taxon>Pseudomonadati</taxon>
        <taxon>Pseudomonadota</taxon>
        <taxon>Betaproteobacteria</taxon>
        <taxon>Burkholderiales</taxon>
        <taxon>Comamonadaceae</taxon>
        <taxon>Caenimonas</taxon>
    </lineage>
</organism>
<evidence type="ECO:0000256" key="2">
    <source>
        <dbReference type="ARBA" id="ARBA00022692"/>
    </source>
</evidence>
<name>A0A562ZM85_9BURK</name>
<comment type="caution">
    <text evidence="6">The sequence shown here is derived from an EMBL/GenBank/DDBJ whole genome shotgun (WGS) entry which is preliminary data.</text>
</comment>
<dbReference type="InterPro" id="IPR006603">
    <property type="entry name" value="PQ-loop_rpt"/>
</dbReference>
<evidence type="ECO:0000256" key="3">
    <source>
        <dbReference type="ARBA" id="ARBA00022989"/>
    </source>
</evidence>
<gene>
    <name evidence="6" type="ORF">FN976_17770</name>
</gene>
<evidence type="ECO:0000313" key="6">
    <source>
        <dbReference type="EMBL" id="TWO69679.1"/>
    </source>
</evidence>
<feature type="transmembrane region" description="Helical" evidence="5">
    <location>
        <begin position="15"/>
        <end position="34"/>
    </location>
</feature>
<protein>
    <recommendedName>
        <fullName evidence="8">SemiSWEET transporter</fullName>
    </recommendedName>
</protein>
<dbReference type="NCBIfam" id="NF037968">
    <property type="entry name" value="SemiSWEET_2"/>
    <property type="match status" value="1"/>
</dbReference>
<evidence type="ECO:0000256" key="4">
    <source>
        <dbReference type="ARBA" id="ARBA00023136"/>
    </source>
</evidence>
<proteinExistence type="predicted"/>
<keyword evidence="3 5" id="KW-1133">Transmembrane helix</keyword>
<comment type="subcellular location">
    <subcellularLocation>
        <location evidence="1">Membrane</location>
        <topology evidence="1">Multi-pass membrane protein</topology>
    </subcellularLocation>
</comment>
<feature type="transmembrane region" description="Helical" evidence="5">
    <location>
        <begin position="46"/>
        <end position="65"/>
    </location>
</feature>